<proteinExistence type="inferred from homology"/>
<dbReference type="PANTHER" id="PTHR15415">
    <property type="entry name" value="MITOFILIN"/>
    <property type="match status" value="1"/>
</dbReference>
<feature type="compositionally biased region" description="Polar residues" evidence="9">
    <location>
        <begin position="150"/>
        <end position="174"/>
    </location>
</feature>
<feature type="coiled-coil region" evidence="8">
    <location>
        <begin position="469"/>
        <end position="501"/>
    </location>
</feature>
<dbReference type="EMBL" id="HBIP01026657">
    <property type="protein sequence ID" value="CAE0501024.1"/>
    <property type="molecule type" value="Transcribed_RNA"/>
</dbReference>
<dbReference type="PANTHER" id="PTHR15415:SF7">
    <property type="entry name" value="MICOS COMPLEX SUBUNIT MIC60"/>
    <property type="match status" value="1"/>
</dbReference>
<evidence type="ECO:0000256" key="4">
    <source>
        <dbReference type="ARBA" id="ARBA00022792"/>
    </source>
</evidence>
<feature type="region of interest" description="Disordered" evidence="9">
    <location>
        <begin position="136"/>
        <end position="284"/>
    </location>
</feature>
<reference evidence="10" key="1">
    <citation type="submission" date="2021-01" db="EMBL/GenBank/DDBJ databases">
        <authorList>
            <person name="Corre E."/>
            <person name="Pelletier E."/>
            <person name="Niang G."/>
            <person name="Scheremetjew M."/>
            <person name="Finn R."/>
            <person name="Kale V."/>
            <person name="Holt S."/>
            <person name="Cochrane G."/>
            <person name="Meng A."/>
            <person name="Brown T."/>
            <person name="Cohen L."/>
        </authorList>
    </citation>
    <scope>NUCLEOTIDE SEQUENCE</scope>
    <source>
        <strain evidence="10">CCMP1320</strain>
    </source>
</reference>
<feature type="region of interest" description="Disordered" evidence="9">
    <location>
        <begin position="1"/>
        <end position="88"/>
    </location>
</feature>
<evidence type="ECO:0000256" key="8">
    <source>
        <dbReference type="SAM" id="Coils"/>
    </source>
</evidence>
<sequence>MLGRQSLRRLSRTLHSNKALASASNAAPPPPGTSSEQPTGSSASADPSGHQRAQQGVRRPPPSSEQQQASSAGAPKGTEGPGDKKESSSKIGWVIPVLGIPGLIGWYLYDQGLVQQEHDTYIQSLHDGIKERRQKLVGSRAAMREPQQAAPISSSLQQQEEASGLSRVSVSEGNRGNGPSLENGGTSGEAAGAGAPAGAPGAIAEGGRNGEKEDSGVGIMSAVGSMEGQEQADAGGVARDVQAAADHARAEEAAAAAAAAAAQQQREQQQQEQEQEQAAREQQRVLEEEQLRQQRVEQEERVQQQEQEQQAAEQQGLQDLQAGVDAAVAKHAAAYGYEHQPALAKSVDAVLPAVPKGRMGVQVDLSPAGLIQFAIERRQQQACGGAGEDWENFKARHSQAAADAELFARAAQQIASWHEAEMAQVQSIADRNAARVDEVVEKAKASTESFKKLLRQHREMATELRDLEVHQAERRVVLAARKALEAERKARAEALDAVRQQLGALACAHDARASQQSASRLSHAITIAVMDASAALDSGASLGPHLHALLSAAQVPPARCPSQAMVARSNADTDAARAVAAAAVDATLERVDKQAQGQDAATAGTETPTQQAVQGSVATADGVVAVEEVVAAAVGSMPVAAAKQGLATTQQLSTRLQYLHPIVSQLALLPIAAQARGVENGAPAAAGPEAEGLPPCPGLVGGGGMLAHAVARLAAWLKVDETKAVQALGHKAALSQGSIEAALAVAKAQLAEGKLVAAADTLTAATAGTEAAAAVAAWCEEARERAVADQALRMLRAHATTLAASVV</sequence>
<keyword evidence="6" id="KW-0496">Mitochondrion</keyword>
<evidence type="ECO:0000256" key="7">
    <source>
        <dbReference type="ARBA" id="ARBA00023136"/>
    </source>
</evidence>
<keyword evidence="8" id="KW-0175">Coiled coil</keyword>
<comment type="subcellular location">
    <subcellularLocation>
        <location evidence="1">Mitochondrion inner membrane</location>
    </subcellularLocation>
</comment>
<organism evidence="10">
    <name type="scientific">Dunaliella tertiolecta</name>
    <name type="common">Green alga</name>
    <dbReference type="NCBI Taxonomy" id="3047"/>
    <lineage>
        <taxon>Eukaryota</taxon>
        <taxon>Viridiplantae</taxon>
        <taxon>Chlorophyta</taxon>
        <taxon>core chlorophytes</taxon>
        <taxon>Chlorophyceae</taxon>
        <taxon>CS clade</taxon>
        <taxon>Chlamydomonadales</taxon>
        <taxon>Dunaliellaceae</taxon>
        <taxon>Dunaliella</taxon>
    </lineage>
</organism>
<evidence type="ECO:0008006" key="11">
    <source>
        <dbReference type="Google" id="ProtNLM"/>
    </source>
</evidence>
<feature type="compositionally biased region" description="Low complexity" evidence="9">
    <location>
        <begin position="253"/>
        <end position="272"/>
    </location>
</feature>
<evidence type="ECO:0000256" key="9">
    <source>
        <dbReference type="SAM" id="MobiDB-lite"/>
    </source>
</evidence>
<evidence type="ECO:0000313" key="10">
    <source>
        <dbReference type="EMBL" id="CAE0501024.1"/>
    </source>
</evidence>
<evidence type="ECO:0000256" key="1">
    <source>
        <dbReference type="ARBA" id="ARBA00004273"/>
    </source>
</evidence>
<dbReference type="GO" id="GO:0061617">
    <property type="term" value="C:MICOS complex"/>
    <property type="evidence" value="ECO:0007669"/>
    <property type="project" value="TreeGrafter"/>
</dbReference>
<feature type="compositionally biased region" description="Basic residues" evidence="9">
    <location>
        <begin position="1"/>
        <end position="12"/>
    </location>
</feature>
<dbReference type="AlphaFoldDB" id="A0A7S3R3C9"/>
<keyword evidence="4" id="KW-0999">Mitochondrion inner membrane</keyword>
<evidence type="ECO:0000256" key="2">
    <source>
        <dbReference type="ARBA" id="ARBA00010877"/>
    </source>
</evidence>
<dbReference type="GO" id="GO:0042407">
    <property type="term" value="P:cristae formation"/>
    <property type="evidence" value="ECO:0007669"/>
    <property type="project" value="TreeGrafter"/>
</dbReference>
<evidence type="ECO:0000256" key="3">
    <source>
        <dbReference type="ARBA" id="ARBA00022692"/>
    </source>
</evidence>
<keyword evidence="3" id="KW-0812">Transmembrane</keyword>
<name>A0A7S3R3C9_DUNTE</name>
<evidence type="ECO:0000256" key="6">
    <source>
        <dbReference type="ARBA" id="ARBA00023128"/>
    </source>
</evidence>
<protein>
    <recommendedName>
        <fullName evidence="11">MICOS complex subunit MIC60</fullName>
    </recommendedName>
</protein>
<keyword evidence="7" id="KW-0472">Membrane</keyword>
<comment type="similarity">
    <text evidence="2">Belongs to the MICOS complex subunit Mic60 family.</text>
</comment>
<feature type="compositionally biased region" description="Low complexity" evidence="9">
    <location>
        <begin position="188"/>
        <end position="206"/>
    </location>
</feature>
<dbReference type="InterPro" id="IPR019133">
    <property type="entry name" value="MIC60"/>
</dbReference>
<gene>
    <name evidence="10" type="ORF">DTER00134_LOCUS16097</name>
</gene>
<feature type="compositionally biased region" description="Low complexity" evidence="9">
    <location>
        <begin position="64"/>
        <end position="75"/>
    </location>
</feature>
<evidence type="ECO:0000256" key="5">
    <source>
        <dbReference type="ARBA" id="ARBA00022989"/>
    </source>
</evidence>
<keyword evidence="5" id="KW-1133">Transmembrane helix</keyword>
<accession>A0A7S3R3C9</accession>
<feature type="compositionally biased region" description="Polar residues" evidence="9">
    <location>
        <begin position="36"/>
        <end position="45"/>
    </location>
</feature>